<name>A0ABS1VR99_9ACTN</name>
<keyword evidence="2" id="KW-1185">Reference proteome</keyword>
<dbReference type="EMBL" id="JAENHO010000006">
    <property type="protein sequence ID" value="MBL7257246.1"/>
    <property type="molecule type" value="Genomic_DNA"/>
</dbReference>
<protein>
    <submittedName>
        <fullName evidence="1">Uncharacterized protein</fullName>
    </submittedName>
</protein>
<reference evidence="1 2" key="1">
    <citation type="submission" date="2021-01" db="EMBL/GenBank/DDBJ databases">
        <title>Actinoplanes sp. nov. LDG1-01 isolated from lichen.</title>
        <authorList>
            <person name="Saeng-In P."/>
            <person name="Phongsopitanun W."/>
            <person name="Kanchanasin P."/>
            <person name="Yuki M."/>
            <person name="Kudo T."/>
            <person name="Ohkuma M."/>
            <person name="Tanasupawat S."/>
        </authorList>
    </citation>
    <scope>NUCLEOTIDE SEQUENCE [LARGE SCALE GENOMIC DNA]</scope>
    <source>
        <strain evidence="1 2">LDG1-01</strain>
    </source>
</reference>
<evidence type="ECO:0000313" key="1">
    <source>
        <dbReference type="EMBL" id="MBL7257246.1"/>
    </source>
</evidence>
<dbReference type="Proteomes" id="UP000598996">
    <property type="component" value="Unassembled WGS sequence"/>
</dbReference>
<gene>
    <name evidence="1" type="ORF">JKJ07_23390</name>
</gene>
<dbReference type="RefSeq" id="WP_202993828.1">
    <property type="nucleotide sequence ID" value="NZ_JAENHO010000006.1"/>
</dbReference>
<proteinExistence type="predicted"/>
<organism evidence="1 2">
    <name type="scientific">Paractinoplanes lichenicola</name>
    <dbReference type="NCBI Taxonomy" id="2802976"/>
    <lineage>
        <taxon>Bacteria</taxon>
        <taxon>Bacillati</taxon>
        <taxon>Actinomycetota</taxon>
        <taxon>Actinomycetes</taxon>
        <taxon>Micromonosporales</taxon>
        <taxon>Micromonosporaceae</taxon>
        <taxon>Paractinoplanes</taxon>
    </lineage>
</organism>
<evidence type="ECO:0000313" key="2">
    <source>
        <dbReference type="Proteomes" id="UP000598996"/>
    </source>
</evidence>
<comment type="caution">
    <text evidence="1">The sequence shown here is derived from an EMBL/GenBank/DDBJ whole genome shotgun (WGS) entry which is preliminary data.</text>
</comment>
<accession>A0ABS1VR99</accession>
<sequence>MDERRTPTPEGISFVLPGRRLGQGFDDRRVVCSPTYSGTDVAMDRLAAALERLAASPPAPMISPCPPGAVVSSEAN</sequence>